<dbReference type="PIRSF" id="PIRSF002162">
    <property type="entry name" value="Ribosomal_L6"/>
    <property type="match status" value="1"/>
</dbReference>
<comment type="caution">
    <text evidence="8">The sequence shown here is derived from an EMBL/GenBank/DDBJ whole genome shotgun (WGS) entry which is preliminary data.</text>
</comment>
<evidence type="ECO:0000259" key="7">
    <source>
        <dbReference type="Pfam" id="PF00347"/>
    </source>
</evidence>
<gene>
    <name evidence="4" type="primary">rplF</name>
    <name evidence="8" type="ORF">A3J54_02820</name>
</gene>
<dbReference type="PANTHER" id="PTHR11655">
    <property type="entry name" value="60S/50S RIBOSOMAL PROTEIN L6/L9"/>
    <property type="match status" value="1"/>
</dbReference>
<accession>A0A1G2G6N3</accession>
<dbReference type="GO" id="GO:0022625">
    <property type="term" value="C:cytosolic large ribosomal subunit"/>
    <property type="evidence" value="ECO:0007669"/>
    <property type="project" value="UniProtKB-UniRule"/>
</dbReference>
<proteinExistence type="inferred from homology"/>
<evidence type="ECO:0000256" key="5">
    <source>
        <dbReference type="RuleBase" id="RU003869"/>
    </source>
</evidence>
<dbReference type="EMBL" id="MHNN01000018">
    <property type="protein sequence ID" value="OGZ45915.1"/>
    <property type="molecule type" value="Genomic_DNA"/>
</dbReference>
<dbReference type="Gene3D" id="3.90.930.12">
    <property type="entry name" value="Ribosomal protein L6, alpha-beta domain"/>
    <property type="match status" value="2"/>
</dbReference>
<protein>
    <recommendedName>
        <fullName evidence="4">Large ribosomal subunit protein uL6</fullName>
    </recommendedName>
</protein>
<dbReference type="InterPro" id="IPR000702">
    <property type="entry name" value="Ribosomal_uL6-like"/>
</dbReference>
<dbReference type="InterPro" id="IPR020040">
    <property type="entry name" value="Ribosomal_uL6_a/b-dom"/>
</dbReference>
<keyword evidence="2 4" id="KW-0689">Ribosomal protein</keyword>
<evidence type="ECO:0000256" key="4">
    <source>
        <dbReference type="HAMAP-Rule" id="MF_01365"/>
    </source>
</evidence>
<feature type="domain" description="Large ribosomal subunit protein uL6 alpha-beta" evidence="7">
    <location>
        <begin position="11"/>
        <end position="84"/>
    </location>
</feature>
<keyword evidence="4 6" id="KW-0694">RNA-binding</keyword>
<dbReference type="GO" id="GO:0002181">
    <property type="term" value="P:cytoplasmic translation"/>
    <property type="evidence" value="ECO:0007669"/>
    <property type="project" value="TreeGrafter"/>
</dbReference>
<dbReference type="InterPro" id="IPR019906">
    <property type="entry name" value="Ribosomal_uL6_bac-type"/>
</dbReference>
<feature type="domain" description="Large ribosomal subunit protein uL6 alpha-beta" evidence="7">
    <location>
        <begin position="93"/>
        <end position="165"/>
    </location>
</feature>
<dbReference type="PANTHER" id="PTHR11655:SF14">
    <property type="entry name" value="LARGE RIBOSOMAL SUBUNIT PROTEIN UL6M"/>
    <property type="match status" value="1"/>
</dbReference>
<comment type="function">
    <text evidence="4 6">This protein binds to the 23S rRNA, and is important in its secondary structure. It is located near the subunit interface in the base of the L7/L12 stalk, and near the tRNA binding site of the peptidyltransferase center.</text>
</comment>
<dbReference type="InterPro" id="IPR002358">
    <property type="entry name" value="Ribosomal_uL6_CS"/>
</dbReference>
<dbReference type="InterPro" id="IPR036789">
    <property type="entry name" value="Ribosomal_uL6-like_a/b-dom_sf"/>
</dbReference>
<evidence type="ECO:0000256" key="1">
    <source>
        <dbReference type="ARBA" id="ARBA00009356"/>
    </source>
</evidence>
<dbReference type="Pfam" id="PF00347">
    <property type="entry name" value="Ribosomal_L6"/>
    <property type="match status" value="2"/>
</dbReference>
<dbReference type="FunFam" id="3.90.930.12:FF:000001">
    <property type="entry name" value="50S ribosomal protein L6"/>
    <property type="match status" value="1"/>
</dbReference>
<keyword evidence="4 6" id="KW-0699">rRNA-binding</keyword>
<dbReference type="Proteomes" id="UP000176576">
    <property type="component" value="Unassembled WGS sequence"/>
</dbReference>
<dbReference type="STRING" id="1802117.A3J54_02820"/>
<dbReference type="NCBIfam" id="TIGR03654">
    <property type="entry name" value="L6_bact"/>
    <property type="match status" value="1"/>
</dbReference>
<evidence type="ECO:0000313" key="9">
    <source>
        <dbReference type="Proteomes" id="UP000176576"/>
    </source>
</evidence>
<dbReference type="GO" id="GO:0019843">
    <property type="term" value="F:rRNA binding"/>
    <property type="evidence" value="ECO:0007669"/>
    <property type="project" value="UniProtKB-UniRule"/>
</dbReference>
<evidence type="ECO:0000256" key="2">
    <source>
        <dbReference type="ARBA" id="ARBA00022980"/>
    </source>
</evidence>
<organism evidence="8 9">
    <name type="scientific">Candidatus Ryanbacteria bacterium RIFCSPHIGHO2_02_FULL_45_13b</name>
    <dbReference type="NCBI Taxonomy" id="1802117"/>
    <lineage>
        <taxon>Bacteria</taxon>
        <taxon>Candidatus Ryaniibacteriota</taxon>
    </lineage>
</organism>
<evidence type="ECO:0000313" key="8">
    <source>
        <dbReference type="EMBL" id="OGZ45915.1"/>
    </source>
</evidence>
<comment type="subunit">
    <text evidence="4">Part of the 50S ribosomal subunit.</text>
</comment>
<dbReference type="AlphaFoldDB" id="A0A1G2G6N3"/>
<name>A0A1G2G6N3_9BACT</name>
<reference evidence="8 9" key="1">
    <citation type="journal article" date="2016" name="Nat. Commun.">
        <title>Thousands of microbial genomes shed light on interconnected biogeochemical processes in an aquifer system.</title>
        <authorList>
            <person name="Anantharaman K."/>
            <person name="Brown C.T."/>
            <person name="Hug L.A."/>
            <person name="Sharon I."/>
            <person name="Castelle C.J."/>
            <person name="Probst A.J."/>
            <person name="Thomas B.C."/>
            <person name="Singh A."/>
            <person name="Wilkins M.J."/>
            <person name="Karaoz U."/>
            <person name="Brodie E.L."/>
            <person name="Williams K.H."/>
            <person name="Hubbard S.S."/>
            <person name="Banfield J.F."/>
        </authorList>
    </citation>
    <scope>NUCLEOTIDE SEQUENCE [LARGE SCALE GENOMIC DNA]</scope>
</reference>
<dbReference type="HAMAP" id="MF_01365_B">
    <property type="entry name" value="Ribosomal_uL6_B"/>
    <property type="match status" value="1"/>
</dbReference>
<dbReference type="GO" id="GO:0003735">
    <property type="term" value="F:structural constituent of ribosome"/>
    <property type="evidence" value="ECO:0007669"/>
    <property type="project" value="UniProtKB-UniRule"/>
</dbReference>
<comment type="similarity">
    <text evidence="1 4 5">Belongs to the universal ribosomal protein uL6 family.</text>
</comment>
<evidence type="ECO:0000256" key="3">
    <source>
        <dbReference type="ARBA" id="ARBA00023274"/>
    </source>
</evidence>
<sequence>MTRLSSKPIRVPAGVTVSETDGFFVVNGPKGTVSRALPRQVVLEILEDGRMLTIVPAPNAKDVNHLVGSCYAHAQNMIIGVSQGFTKVLELEGIGYRASMDGRDLVLSLGFSHPIRYTSPVGIDIVVEKSEIRVSGIDKEKVGQAAAVIREYRKPEPYKGKGIRYKGEHIIRKAGKKAGVGA</sequence>
<dbReference type="PROSITE" id="PS00525">
    <property type="entry name" value="RIBOSOMAL_L6_1"/>
    <property type="match status" value="1"/>
</dbReference>
<keyword evidence="3 4" id="KW-0687">Ribonucleoprotein</keyword>
<dbReference type="SUPFAM" id="SSF56053">
    <property type="entry name" value="Ribosomal protein L6"/>
    <property type="match status" value="2"/>
</dbReference>
<dbReference type="PRINTS" id="PR00059">
    <property type="entry name" value="RIBOSOMALL6"/>
</dbReference>
<evidence type="ECO:0000256" key="6">
    <source>
        <dbReference type="RuleBase" id="RU003870"/>
    </source>
</evidence>